<gene>
    <name evidence="5" type="primary">g3344</name>
    <name evidence="5" type="ORF">EsDP_00003344</name>
</gene>
<feature type="compositionally biased region" description="Low complexity" evidence="4">
    <location>
        <begin position="131"/>
        <end position="146"/>
    </location>
</feature>
<organism evidence="5 6">
    <name type="scientific">Epichloe bromicola</name>
    <dbReference type="NCBI Taxonomy" id="79588"/>
    <lineage>
        <taxon>Eukaryota</taxon>
        <taxon>Fungi</taxon>
        <taxon>Dikarya</taxon>
        <taxon>Ascomycota</taxon>
        <taxon>Pezizomycotina</taxon>
        <taxon>Sordariomycetes</taxon>
        <taxon>Hypocreomycetidae</taxon>
        <taxon>Hypocreales</taxon>
        <taxon>Clavicipitaceae</taxon>
        <taxon>Epichloe</taxon>
    </lineage>
</organism>
<feature type="compositionally biased region" description="Basic and acidic residues" evidence="4">
    <location>
        <begin position="21"/>
        <end position="34"/>
    </location>
</feature>
<name>A0ABQ0CNY0_9HYPO</name>
<protein>
    <submittedName>
        <fullName evidence="5">Uncharacterized protein</fullName>
    </submittedName>
</protein>
<evidence type="ECO:0000313" key="6">
    <source>
        <dbReference type="Proteomes" id="UP001562357"/>
    </source>
</evidence>
<comment type="caution">
    <text evidence="5">The sequence shown here is derived from an EMBL/GenBank/DDBJ whole genome shotgun (WGS) entry which is preliminary data.</text>
</comment>
<keyword evidence="6" id="KW-1185">Reference proteome</keyword>
<feature type="compositionally biased region" description="Low complexity" evidence="4">
    <location>
        <begin position="168"/>
        <end position="183"/>
    </location>
</feature>
<evidence type="ECO:0000256" key="2">
    <source>
        <dbReference type="ARBA" id="ARBA00022989"/>
    </source>
</evidence>
<proteinExistence type="predicted"/>
<dbReference type="PANTHER" id="PTHR28263">
    <property type="entry name" value="GOLGI TO ER TRAFFIC PROTEIN 2"/>
    <property type="match status" value="1"/>
</dbReference>
<dbReference type="InterPro" id="IPR028143">
    <property type="entry name" value="Get2/sif1"/>
</dbReference>
<evidence type="ECO:0000256" key="3">
    <source>
        <dbReference type="ARBA" id="ARBA00023136"/>
    </source>
</evidence>
<feature type="compositionally biased region" description="Low complexity" evidence="4">
    <location>
        <begin position="7"/>
        <end position="20"/>
    </location>
</feature>
<dbReference type="PANTHER" id="PTHR28263:SF1">
    <property type="entry name" value="GOLGI TO ER TRAFFIC PROTEIN 2"/>
    <property type="match status" value="1"/>
</dbReference>
<keyword evidence="1" id="KW-0812">Transmembrane</keyword>
<keyword evidence="2" id="KW-1133">Transmembrane helix</keyword>
<dbReference type="Proteomes" id="UP001562357">
    <property type="component" value="Unassembled WGS sequence"/>
</dbReference>
<reference evidence="6" key="1">
    <citation type="submission" date="2024-06" db="EMBL/GenBank/DDBJ databases">
        <title>Draft Genome Sequences of Epichloe bromicola Strains Isolated from Elymus ciliaris.</title>
        <authorList>
            <consortium name="Epichloe bromicola genome sequencing consortium"/>
            <person name="Miura A."/>
            <person name="Imano S."/>
            <person name="Ashida A."/>
            <person name="Sato I."/>
            <person name="Chiba S."/>
            <person name="Tanaka A."/>
            <person name="Camagna M."/>
            <person name="Takemoto D."/>
        </authorList>
    </citation>
    <scope>NUCLEOTIDE SEQUENCE [LARGE SCALE GENOMIC DNA]</scope>
    <source>
        <strain evidence="6">DP</strain>
    </source>
</reference>
<feature type="region of interest" description="Disordered" evidence="4">
    <location>
        <begin position="1"/>
        <end position="106"/>
    </location>
</feature>
<evidence type="ECO:0000256" key="1">
    <source>
        <dbReference type="ARBA" id="ARBA00022692"/>
    </source>
</evidence>
<accession>A0ABQ0CNY0</accession>
<dbReference type="Pfam" id="PF08690">
    <property type="entry name" value="GET2"/>
    <property type="match status" value="1"/>
</dbReference>
<keyword evidence="3" id="KW-0472">Membrane</keyword>
<evidence type="ECO:0000313" key="5">
    <source>
        <dbReference type="EMBL" id="GAB0134992.1"/>
    </source>
</evidence>
<dbReference type="EMBL" id="BAAFGZ010000105">
    <property type="protein sequence ID" value="GAB0134992.1"/>
    <property type="molecule type" value="Genomic_DNA"/>
</dbReference>
<feature type="region of interest" description="Disordered" evidence="4">
    <location>
        <begin position="126"/>
        <end position="189"/>
    </location>
</feature>
<sequence>MTEHADAASSSSDAAAQRASEQARLRRERREARIKSGGADRLNKITGIGGRVVGETDPATPVVPAEPAEPAAATTSPETTTPSHADPDEIDISQHFYGPNATSRRVPAGAGADLGEAQLRQMMLGFDRPRPGQSSSGTPGSGSMPNMEDDPMMKMMAQMMGGAGGPGSSPFPGMPPTTGLPGQQSPPQPSPYHTIWRLIHALVALGLGFYLALFTTFSGTRAEREAAAVAHHQQHLAADDENERRRRIFFWTFATSEAVLLTTRLLLDKGRAPPPGLMWTIVGFIPEPFKGYLAVGLKYGQIFTTVRTDILTCMFVLGVCSWLRA</sequence>
<evidence type="ECO:0000256" key="4">
    <source>
        <dbReference type="SAM" id="MobiDB-lite"/>
    </source>
</evidence>
<feature type="compositionally biased region" description="Low complexity" evidence="4">
    <location>
        <begin position="58"/>
        <end position="83"/>
    </location>
</feature>